<dbReference type="OrthoDB" id="5419927at2759"/>
<accession>A0A507AYJ6</accession>
<dbReference type="PANTHER" id="PTHR40619:SF3">
    <property type="entry name" value="FUNGAL STAND N-TERMINAL GOODBYE DOMAIN-CONTAINING PROTEIN"/>
    <property type="match status" value="1"/>
</dbReference>
<dbReference type="AlphaFoldDB" id="A0A507AYJ6"/>
<dbReference type="PANTHER" id="PTHR40619">
    <property type="entry name" value="FUNGAL STAND N-TERMINAL GOODBYE DOMAIN-CONTAINING PROTEIN"/>
    <property type="match status" value="1"/>
</dbReference>
<dbReference type="RefSeq" id="XP_030997596.1">
    <property type="nucleotide sequence ID" value="XM_031136342.1"/>
</dbReference>
<evidence type="ECO:0000313" key="1">
    <source>
        <dbReference type="EMBL" id="TPX15885.1"/>
    </source>
</evidence>
<evidence type="ECO:0000313" key="2">
    <source>
        <dbReference type="Proteomes" id="UP000319257"/>
    </source>
</evidence>
<dbReference type="GeneID" id="41967666"/>
<proteinExistence type="predicted"/>
<dbReference type="InParanoid" id="A0A507AYJ6"/>
<dbReference type="EMBL" id="SKBQ01000001">
    <property type="protein sequence ID" value="TPX15885.1"/>
    <property type="molecule type" value="Genomic_DNA"/>
</dbReference>
<protein>
    <submittedName>
        <fullName evidence="1">Uncharacterized protein</fullName>
    </submittedName>
</protein>
<dbReference type="Proteomes" id="UP000319257">
    <property type="component" value="Unassembled WGS sequence"/>
</dbReference>
<reference evidence="1 2" key="1">
    <citation type="submission" date="2019-06" db="EMBL/GenBank/DDBJ databases">
        <title>Draft genome sequence of the filamentous fungus Phialemoniopsis curvata isolated from diesel fuel.</title>
        <authorList>
            <person name="Varaljay V.A."/>
            <person name="Lyon W.J."/>
            <person name="Crouch A.L."/>
            <person name="Drake C.E."/>
            <person name="Hollomon J.M."/>
            <person name="Nadeau L.J."/>
            <person name="Nunn H.S."/>
            <person name="Stevenson B.S."/>
            <person name="Bojanowski C.L."/>
            <person name="Crookes-Goodson W.J."/>
        </authorList>
    </citation>
    <scope>NUCLEOTIDE SEQUENCE [LARGE SCALE GENOMIC DNA]</scope>
    <source>
        <strain evidence="1 2">D216</strain>
    </source>
</reference>
<name>A0A507AYJ6_9PEZI</name>
<organism evidence="1 2">
    <name type="scientific">Thyridium curvatum</name>
    <dbReference type="NCBI Taxonomy" id="1093900"/>
    <lineage>
        <taxon>Eukaryota</taxon>
        <taxon>Fungi</taxon>
        <taxon>Dikarya</taxon>
        <taxon>Ascomycota</taxon>
        <taxon>Pezizomycotina</taxon>
        <taxon>Sordariomycetes</taxon>
        <taxon>Sordariomycetidae</taxon>
        <taxon>Thyridiales</taxon>
        <taxon>Thyridiaceae</taxon>
        <taxon>Thyridium</taxon>
    </lineage>
</organism>
<sequence>MDENWAGECATHAGLDPIRPRVYVLGGGQKKGRVEYCRGALGTGRLGRTELQKISFILARTVSPFSQSIAVISMDSHVQNSEPDTRLRSDSVVFIETRLDAFHPGFANPPSHYDERLQGFVIDDLAREPDVGSMAVHNGAQEALRPPMLSPSDVAKCLLPARTRAEPGTAMKFWDRLFKPAMDQFTAAHPIEPPDIKKKGHSIRSKCSWNEVYDELQAAKDEYCKTDSGFKGTFRKVYRKSADHGAGINLAALKVGQNVMNNDYVTPVLGAVQLVLEAAAKAVKLRQDMVAAFDDIDRKFAEVEVYLQAFDGDENILSASTDLIVAVLYAVELVLGFFVSSLNTTVTKSLGAQMYRMMHCGRNEMKGLLDGLVHKIMDLEAKVESCLPSSIPPTHLYTISAAPPDMMGTQHCNSVTTEDVLDWIDIPNLAEEDLEFIATHSHVDISDAEQGRAEQLIMNMQLQEWLSTSASSQLLIHGNYDEVRQLSGLSLLCASMALNLDQRNDPRLVRLLFFCGLHNDRNVGDHDSADPFVPLVGGRAIVASFICQLLGTYNFGPGLPLPCLGESQVQEGIHHGDVDALCLVFDHLVRRLPSGVVLLCMVDGAVFYERPAFVDDAYQVLEQLLLLSRDESVRATVKVLITSPTRTTAFRQLFGQDSVLSMNSAADAQWEASRARTQRLLDEPGSEQG</sequence>
<dbReference type="STRING" id="1093900.A0A507AYJ6"/>
<comment type="caution">
    <text evidence="1">The sequence shown here is derived from an EMBL/GenBank/DDBJ whole genome shotgun (WGS) entry which is preliminary data.</text>
</comment>
<keyword evidence="2" id="KW-1185">Reference proteome</keyword>
<gene>
    <name evidence="1" type="ORF">E0L32_000219</name>
</gene>